<keyword evidence="1" id="KW-1133">Transmembrane helix</keyword>
<dbReference type="EMBL" id="CABFWE030000011">
    <property type="protein sequence ID" value="CAD7047999.1"/>
    <property type="molecule type" value="Genomic_DNA"/>
</dbReference>
<name>A0ABN7JTV4_9HYPH</name>
<keyword evidence="1" id="KW-0812">Transmembrane</keyword>
<evidence type="ECO:0008006" key="4">
    <source>
        <dbReference type="Google" id="ProtNLM"/>
    </source>
</evidence>
<protein>
    <recommendedName>
        <fullName evidence="4">Transmembrane protein</fullName>
    </recommendedName>
</protein>
<feature type="transmembrane region" description="Helical" evidence="1">
    <location>
        <begin position="26"/>
        <end position="44"/>
    </location>
</feature>
<comment type="caution">
    <text evidence="2">The sequence shown here is derived from an EMBL/GenBank/DDBJ whole genome shotgun (WGS) entry which is preliminary data.</text>
</comment>
<organism evidence="2 3">
    <name type="scientific">Pseudorhizobium halotolerans</name>
    <dbReference type="NCBI Taxonomy" id="1233081"/>
    <lineage>
        <taxon>Bacteria</taxon>
        <taxon>Pseudomonadati</taxon>
        <taxon>Pseudomonadota</taxon>
        <taxon>Alphaproteobacteria</taxon>
        <taxon>Hyphomicrobiales</taxon>
        <taxon>Rhizobiaceae</taxon>
        <taxon>Rhizobium/Agrobacterium group</taxon>
        <taxon>Pseudorhizobium</taxon>
    </lineage>
</organism>
<evidence type="ECO:0000313" key="2">
    <source>
        <dbReference type="EMBL" id="CAD7047999.1"/>
    </source>
</evidence>
<dbReference type="Proteomes" id="UP000601041">
    <property type="component" value="Unassembled WGS sequence"/>
</dbReference>
<keyword evidence="3" id="KW-1185">Reference proteome</keyword>
<feature type="transmembrane region" description="Helical" evidence="1">
    <location>
        <begin position="56"/>
        <end position="78"/>
    </location>
</feature>
<dbReference type="RefSeq" id="WP_142588948.1">
    <property type="nucleotide sequence ID" value="NZ_CABFWE030000011.1"/>
</dbReference>
<evidence type="ECO:0000256" key="1">
    <source>
        <dbReference type="SAM" id="Phobius"/>
    </source>
</evidence>
<sequence length="139" mass="15732">MENTSDHTLETVHRDLALANAYRQEFIKTLILVAGALFAFSVSFRPQLQLPVYSYLFWISWIGLSGSMVGGFGQLAAWERIYASYQRFERKGLDGDRYRDVLTVWRRIALSTQMIGFTVGVCALGAFTAFNLSHVVNKV</sequence>
<feature type="transmembrane region" description="Helical" evidence="1">
    <location>
        <begin position="115"/>
        <end position="136"/>
    </location>
</feature>
<accession>A0ABN7JTV4</accession>
<reference evidence="2 3" key="1">
    <citation type="submission" date="2020-11" db="EMBL/GenBank/DDBJ databases">
        <authorList>
            <person name="Lassalle F."/>
        </authorList>
    </citation>
    <scope>NUCLEOTIDE SEQUENCE [LARGE SCALE GENOMIC DNA]</scope>
    <source>
        <strain evidence="2 3">AB21</strain>
    </source>
</reference>
<evidence type="ECO:0000313" key="3">
    <source>
        <dbReference type="Proteomes" id="UP000601041"/>
    </source>
</evidence>
<proteinExistence type="predicted"/>
<gene>
    <name evidence="2" type="ORF">RHAB21_03853</name>
</gene>
<keyword evidence="1" id="KW-0472">Membrane</keyword>